<evidence type="ECO:0000256" key="1">
    <source>
        <dbReference type="ARBA" id="ARBA00003543"/>
    </source>
</evidence>
<dbReference type="GO" id="GO:0005886">
    <property type="term" value="C:plasma membrane"/>
    <property type="evidence" value="ECO:0007669"/>
    <property type="project" value="UniProtKB-SubCell"/>
</dbReference>
<evidence type="ECO:0000259" key="11">
    <source>
        <dbReference type="Pfam" id="PF00401"/>
    </source>
</evidence>
<keyword evidence="9" id="KW-1003">Cell membrane</keyword>
<dbReference type="RefSeq" id="WP_013182199.1">
    <property type="nucleotide sequence ID" value="NC_014225.1"/>
</dbReference>
<keyword evidence="9" id="KW-0375">Hydrogen ion transport</keyword>
<evidence type="ECO:0000256" key="7">
    <source>
        <dbReference type="ARBA" id="ARBA00023196"/>
    </source>
</evidence>
<evidence type="ECO:0000313" key="13">
    <source>
        <dbReference type="EMBL" id="ADI38486.1"/>
    </source>
</evidence>
<evidence type="ECO:0000256" key="10">
    <source>
        <dbReference type="RuleBase" id="RU003656"/>
    </source>
</evidence>
<reference evidence="13 14" key="1">
    <citation type="journal article" date="2010" name="PLoS ONE">
        <title>The Waddlia genome: a window into chlamydial biology.</title>
        <authorList>
            <person name="Bertelli C."/>
            <person name="Collyn F."/>
            <person name="Croxatto A."/>
            <person name="Ruckert C."/>
            <person name="Polkinghorne A."/>
            <person name="Kebbi-Beghdadi C."/>
            <person name="Goesmann A."/>
            <person name="Vaughan L."/>
            <person name="Greub G."/>
        </authorList>
    </citation>
    <scope>NUCLEOTIDE SEQUENCE [LARGE SCALE GENOMIC DNA]</scope>
    <source>
        <strain evidence="14">ATCC VR-1470 / WSU 86-1044</strain>
    </source>
</reference>
<keyword evidence="7 9" id="KW-0139">CF(1)</keyword>
<dbReference type="SUPFAM" id="SSF51344">
    <property type="entry name" value="Epsilon subunit of F1F0-ATP synthase N-terminal domain"/>
    <property type="match status" value="1"/>
</dbReference>
<dbReference type="EMBL" id="CP001928">
    <property type="protein sequence ID" value="ADI38486.1"/>
    <property type="molecule type" value="Genomic_DNA"/>
</dbReference>
<comment type="subunit">
    <text evidence="9 10">F-type ATPases have 2 components, CF(1) - the catalytic core - and CF(0) - the membrane proton channel. CF(1) has five subunits: alpha(3), beta(3), gamma(1), delta(1), epsilon(1). CF(0) has three main subunits: a, b and c.</text>
</comment>
<evidence type="ECO:0000256" key="9">
    <source>
        <dbReference type="HAMAP-Rule" id="MF_00530"/>
    </source>
</evidence>
<dbReference type="InterPro" id="IPR020547">
    <property type="entry name" value="ATP_synth_F1_esu_C"/>
</dbReference>
<dbReference type="GO" id="GO:0046933">
    <property type="term" value="F:proton-transporting ATP synthase activity, rotational mechanism"/>
    <property type="evidence" value="ECO:0007669"/>
    <property type="project" value="UniProtKB-UniRule"/>
</dbReference>
<keyword evidence="13" id="KW-0378">Hydrolase</keyword>
<dbReference type="Gene3D" id="2.60.15.10">
    <property type="entry name" value="F0F1 ATP synthase delta/epsilon subunit, N-terminal"/>
    <property type="match status" value="1"/>
</dbReference>
<gene>
    <name evidence="9 13" type="primary">atpC</name>
    <name evidence="13" type="ordered locus">wcw_1129</name>
</gene>
<dbReference type="NCBIfam" id="TIGR01216">
    <property type="entry name" value="ATP_synt_epsi"/>
    <property type="match status" value="1"/>
</dbReference>
<comment type="function">
    <text evidence="1 9">Produces ATP from ADP in the presence of a proton gradient across the membrane.</text>
</comment>
<organism evidence="13 14">
    <name type="scientific">Waddlia chondrophila (strain ATCC VR-1470 / WSU 86-1044)</name>
    <dbReference type="NCBI Taxonomy" id="716544"/>
    <lineage>
        <taxon>Bacteria</taxon>
        <taxon>Pseudomonadati</taxon>
        <taxon>Chlamydiota</taxon>
        <taxon>Chlamydiia</taxon>
        <taxon>Parachlamydiales</taxon>
        <taxon>Waddliaceae</taxon>
        <taxon>Waddlia</taxon>
    </lineage>
</organism>
<dbReference type="InterPro" id="IPR020546">
    <property type="entry name" value="ATP_synth_F1_dsu/esu_N"/>
</dbReference>
<dbReference type="GO" id="GO:0016787">
    <property type="term" value="F:hydrolase activity"/>
    <property type="evidence" value="ECO:0007669"/>
    <property type="project" value="UniProtKB-KW"/>
</dbReference>
<name>D6YWH5_WADCW</name>
<comment type="similarity">
    <text evidence="3 9 10">Belongs to the ATPase epsilon chain family.</text>
</comment>
<evidence type="ECO:0000256" key="4">
    <source>
        <dbReference type="ARBA" id="ARBA00022448"/>
    </source>
</evidence>
<sequence>MFSLKILTIDKKVYEGKALSLTIPGTLGYFEVLNNHASLMTPLQPGKLAITFSQQEKSVFAISGGIMEMHQNQVTILGDTIESAGEIDYDRAKAAYQKAYKLLEFPEEEIDQHEVTQALLRAKNRMEIAASSNS</sequence>
<dbReference type="GO" id="GO:0012505">
    <property type="term" value="C:endomembrane system"/>
    <property type="evidence" value="ECO:0007669"/>
    <property type="project" value="UniProtKB-SubCell"/>
</dbReference>
<evidence type="ECO:0000256" key="5">
    <source>
        <dbReference type="ARBA" id="ARBA00023065"/>
    </source>
</evidence>
<dbReference type="CDD" id="cd12152">
    <property type="entry name" value="F1-ATPase_delta"/>
    <property type="match status" value="1"/>
</dbReference>
<evidence type="ECO:0000256" key="2">
    <source>
        <dbReference type="ARBA" id="ARBA00004184"/>
    </source>
</evidence>
<dbReference type="GO" id="GO:0005524">
    <property type="term" value="F:ATP binding"/>
    <property type="evidence" value="ECO:0007669"/>
    <property type="project" value="UniProtKB-UniRule"/>
</dbReference>
<comment type="subcellular location">
    <subcellularLocation>
        <location evidence="9">Cell inner membrane</location>
        <topology evidence="9">Peripheral membrane protein</topology>
    </subcellularLocation>
    <subcellularLocation>
        <location evidence="2">Endomembrane system</location>
        <topology evidence="2">Peripheral membrane protein</topology>
    </subcellularLocation>
</comment>
<dbReference type="OrthoDB" id="21579at2"/>
<dbReference type="PANTHER" id="PTHR13822">
    <property type="entry name" value="ATP SYNTHASE DELTA/EPSILON CHAIN"/>
    <property type="match status" value="1"/>
</dbReference>
<dbReference type="InterPro" id="IPR001469">
    <property type="entry name" value="ATP_synth_F1_dsu/esu"/>
</dbReference>
<keyword evidence="4 9" id="KW-0813">Transport</keyword>
<feature type="domain" description="ATP synthase epsilon subunit C-terminal" evidence="11">
    <location>
        <begin position="86"/>
        <end position="129"/>
    </location>
</feature>
<dbReference type="AlphaFoldDB" id="D6YWH5"/>
<dbReference type="Proteomes" id="UP000001505">
    <property type="component" value="Chromosome"/>
</dbReference>
<dbReference type="Gene3D" id="1.20.5.440">
    <property type="entry name" value="ATP synthase delta/epsilon subunit, C-terminal domain"/>
    <property type="match status" value="1"/>
</dbReference>
<dbReference type="HAMAP" id="MF_00530">
    <property type="entry name" value="ATP_synth_epsil_bac"/>
    <property type="match status" value="1"/>
</dbReference>
<dbReference type="eggNOG" id="COG0355">
    <property type="taxonomic scope" value="Bacteria"/>
</dbReference>
<accession>D6YWH5</accession>
<dbReference type="KEGG" id="wch:wcw_1129"/>
<dbReference type="HOGENOM" id="CLU_084338_1_0_0"/>
<keyword evidence="6 9" id="KW-0472">Membrane</keyword>
<protein>
    <recommendedName>
        <fullName evidence="9">ATP synthase epsilon chain</fullName>
    </recommendedName>
    <alternativeName>
        <fullName evidence="9">ATP synthase F1 sector epsilon subunit</fullName>
    </alternativeName>
    <alternativeName>
        <fullName evidence="9">F-ATPase epsilon subunit</fullName>
    </alternativeName>
</protein>
<dbReference type="InterPro" id="IPR036771">
    <property type="entry name" value="ATPsynth_dsu/esu_N"/>
</dbReference>
<dbReference type="Pfam" id="PF00401">
    <property type="entry name" value="ATP-synt_DE"/>
    <property type="match status" value="1"/>
</dbReference>
<evidence type="ECO:0000259" key="12">
    <source>
        <dbReference type="Pfam" id="PF02823"/>
    </source>
</evidence>
<dbReference type="PANTHER" id="PTHR13822:SF10">
    <property type="entry name" value="ATP SYNTHASE EPSILON CHAIN, CHLOROPLASTIC"/>
    <property type="match status" value="1"/>
</dbReference>
<keyword evidence="5 9" id="KW-0406">Ion transport</keyword>
<dbReference type="STRING" id="716544.wcw_1129"/>
<keyword evidence="9" id="KW-0997">Cell inner membrane</keyword>
<dbReference type="GO" id="GO:0045259">
    <property type="term" value="C:proton-transporting ATP synthase complex"/>
    <property type="evidence" value="ECO:0007669"/>
    <property type="project" value="UniProtKB-KW"/>
</dbReference>
<keyword evidence="8 9" id="KW-0066">ATP synthesis</keyword>
<keyword evidence="14" id="KW-1185">Reference proteome</keyword>
<proteinExistence type="inferred from homology"/>
<feature type="domain" description="ATP synthase F1 complex delta/epsilon subunit N-terminal" evidence="12">
    <location>
        <begin position="2"/>
        <end position="80"/>
    </location>
</feature>
<evidence type="ECO:0000256" key="3">
    <source>
        <dbReference type="ARBA" id="ARBA00005712"/>
    </source>
</evidence>
<dbReference type="Pfam" id="PF02823">
    <property type="entry name" value="ATP-synt_DE_N"/>
    <property type="match status" value="1"/>
</dbReference>
<evidence type="ECO:0000256" key="8">
    <source>
        <dbReference type="ARBA" id="ARBA00023310"/>
    </source>
</evidence>
<evidence type="ECO:0000256" key="6">
    <source>
        <dbReference type="ARBA" id="ARBA00023136"/>
    </source>
</evidence>
<evidence type="ECO:0000313" key="14">
    <source>
        <dbReference type="Proteomes" id="UP000001505"/>
    </source>
</evidence>